<dbReference type="SUPFAM" id="SSF52821">
    <property type="entry name" value="Rhodanese/Cell cycle control phosphatase"/>
    <property type="match status" value="1"/>
</dbReference>
<evidence type="ECO:0000256" key="3">
    <source>
        <dbReference type="HAMAP-Rule" id="MF_01622"/>
    </source>
</evidence>
<name>A0A9X2WQ08_9GAMM</name>
<dbReference type="Pfam" id="PF26341">
    <property type="entry name" value="AAA_SelU"/>
    <property type="match status" value="1"/>
</dbReference>
<dbReference type="Proteomes" id="UP001155546">
    <property type="component" value="Unassembled WGS sequence"/>
</dbReference>
<dbReference type="PANTHER" id="PTHR30401:SF0">
    <property type="entry name" value="TRNA 2-SELENOURIDINE SYNTHASE"/>
    <property type="match status" value="1"/>
</dbReference>
<comment type="catalytic activity">
    <reaction evidence="3">
        <text>5-methylaminomethyl-2-thiouridine(34) in tRNA + selenophosphate + (2E)-geranyl diphosphate + H2O + H(+) = 5-methylaminomethyl-2-selenouridine(34) in tRNA + (2E)-thiogeraniol + phosphate + diphosphate</text>
        <dbReference type="Rhea" id="RHEA:42716"/>
        <dbReference type="Rhea" id="RHEA-COMP:10195"/>
        <dbReference type="Rhea" id="RHEA-COMP:10196"/>
        <dbReference type="ChEBI" id="CHEBI:15377"/>
        <dbReference type="ChEBI" id="CHEBI:15378"/>
        <dbReference type="ChEBI" id="CHEBI:16144"/>
        <dbReference type="ChEBI" id="CHEBI:33019"/>
        <dbReference type="ChEBI" id="CHEBI:43474"/>
        <dbReference type="ChEBI" id="CHEBI:58057"/>
        <dbReference type="ChEBI" id="CHEBI:74455"/>
        <dbReference type="ChEBI" id="CHEBI:82743"/>
        <dbReference type="ChEBI" id="CHEBI:143703"/>
        <dbReference type="EC" id="2.9.1.3"/>
    </reaction>
</comment>
<dbReference type="GO" id="GO:0043828">
    <property type="term" value="F:tRNA 2-selenouridine synthase activity"/>
    <property type="evidence" value="ECO:0007669"/>
    <property type="project" value="UniProtKB-EC"/>
</dbReference>
<comment type="subunit">
    <text evidence="3">Monomer.</text>
</comment>
<evidence type="ECO:0000256" key="2">
    <source>
        <dbReference type="ARBA" id="ARBA00023266"/>
    </source>
</evidence>
<keyword evidence="1 3" id="KW-0808">Transferase</keyword>
<dbReference type="InterPro" id="IPR058840">
    <property type="entry name" value="AAA_SelU"/>
</dbReference>
<dbReference type="InterPro" id="IPR017582">
    <property type="entry name" value="SelU"/>
</dbReference>
<dbReference type="NCBIfam" id="NF008750">
    <property type="entry name" value="PRK11784.1-2"/>
    <property type="match status" value="1"/>
</dbReference>
<keyword evidence="6" id="KW-1185">Reference proteome</keyword>
<comment type="catalytic activity">
    <reaction evidence="3">
        <text>5-methylaminomethyl-2-(Se-phospho)selenouridine(34) in tRNA + H2O = 5-methylaminomethyl-2-selenouridine(34) in tRNA + phosphate</text>
        <dbReference type="Rhea" id="RHEA:60176"/>
        <dbReference type="Rhea" id="RHEA-COMP:10196"/>
        <dbReference type="Rhea" id="RHEA-COMP:15523"/>
        <dbReference type="ChEBI" id="CHEBI:15377"/>
        <dbReference type="ChEBI" id="CHEBI:43474"/>
        <dbReference type="ChEBI" id="CHEBI:82743"/>
        <dbReference type="ChEBI" id="CHEBI:143702"/>
    </reaction>
</comment>
<comment type="caution">
    <text evidence="5">The sequence shown here is derived from an EMBL/GenBank/DDBJ whole genome shotgun (WGS) entry which is preliminary data.</text>
</comment>
<evidence type="ECO:0000313" key="6">
    <source>
        <dbReference type="Proteomes" id="UP001155546"/>
    </source>
</evidence>
<dbReference type="InterPro" id="IPR001763">
    <property type="entry name" value="Rhodanese-like_dom"/>
</dbReference>
<proteinExistence type="inferred from homology"/>
<dbReference type="PANTHER" id="PTHR30401">
    <property type="entry name" value="TRNA 2-SELENOURIDINE SYNTHASE"/>
    <property type="match status" value="1"/>
</dbReference>
<evidence type="ECO:0000256" key="1">
    <source>
        <dbReference type="ARBA" id="ARBA00022679"/>
    </source>
</evidence>
<dbReference type="AlphaFoldDB" id="A0A9X2WQ08"/>
<dbReference type="PROSITE" id="PS50206">
    <property type="entry name" value="RHODANESE_3"/>
    <property type="match status" value="1"/>
</dbReference>
<comment type="catalytic activity">
    <reaction evidence="3">
        <text>5-methylaminomethyl-2-thiouridine(34) in tRNA + (2E)-geranyl diphosphate = 5-methylaminomethyl-S-(2E)-geranyl-thiouridine(34) in tRNA + diphosphate</text>
        <dbReference type="Rhea" id="RHEA:14085"/>
        <dbReference type="Rhea" id="RHEA-COMP:10195"/>
        <dbReference type="Rhea" id="RHEA-COMP:14654"/>
        <dbReference type="ChEBI" id="CHEBI:33019"/>
        <dbReference type="ChEBI" id="CHEBI:58057"/>
        <dbReference type="ChEBI" id="CHEBI:74455"/>
        <dbReference type="ChEBI" id="CHEBI:140632"/>
    </reaction>
</comment>
<protein>
    <recommendedName>
        <fullName evidence="3">tRNA 2-selenouridine synthase</fullName>
        <ecNumber evidence="3">2.9.1.3</ecNumber>
    </recommendedName>
</protein>
<dbReference type="SMART" id="SM00450">
    <property type="entry name" value="RHOD"/>
    <property type="match status" value="1"/>
</dbReference>
<dbReference type="EMBL" id="JAMTCD010000025">
    <property type="protein sequence ID" value="MCT7943199.1"/>
    <property type="molecule type" value="Genomic_DNA"/>
</dbReference>
<evidence type="ECO:0000259" key="4">
    <source>
        <dbReference type="PROSITE" id="PS50206"/>
    </source>
</evidence>
<comment type="function">
    <text evidence="3">Involved in the post-transcriptional modification of the uridine at the wobble position (U34) of tRNA(Lys), tRNA(Glu) and tRNA(Gln). Catalyzes the conversion of 2-thiouridine (S2U-RNA) to 2-selenouridine (Se2U-RNA). Acts in a two-step process involving geranylation of 2-thiouridine (S2U) to S-geranyl-2-thiouridine (geS2U) and subsequent selenation of the latter derivative to 2-selenouridine (Se2U) in the tRNA chain.</text>
</comment>
<dbReference type="GO" id="GO:0016765">
    <property type="term" value="F:transferase activity, transferring alkyl or aryl (other than methyl) groups"/>
    <property type="evidence" value="ECO:0007669"/>
    <property type="project" value="UniProtKB-UniRule"/>
</dbReference>
<feature type="domain" description="Rhodanese" evidence="4">
    <location>
        <begin position="14"/>
        <end position="137"/>
    </location>
</feature>
<gene>
    <name evidence="5" type="primary">mnmH</name>
    <name evidence="3" type="synonym">selU</name>
    <name evidence="5" type="ORF">NE535_15620</name>
</gene>
<organism evidence="5 6">
    <name type="scientific">Shewanella holmiensis</name>
    <dbReference type="NCBI Taxonomy" id="2952222"/>
    <lineage>
        <taxon>Bacteria</taxon>
        <taxon>Pseudomonadati</taxon>
        <taxon>Pseudomonadota</taxon>
        <taxon>Gammaproteobacteria</taxon>
        <taxon>Alteromonadales</taxon>
        <taxon>Shewanellaceae</taxon>
        <taxon>Shewanella</taxon>
    </lineage>
</organism>
<dbReference type="GO" id="GO:0002098">
    <property type="term" value="P:tRNA wobble uridine modification"/>
    <property type="evidence" value="ECO:0007669"/>
    <property type="project" value="UniProtKB-UniRule"/>
</dbReference>
<dbReference type="EC" id="2.9.1.3" evidence="3"/>
<dbReference type="Gene3D" id="3.40.250.10">
    <property type="entry name" value="Rhodanese-like domain"/>
    <property type="match status" value="1"/>
</dbReference>
<dbReference type="InterPro" id="IPR036873">
    <property type="entry name" value="Rhodanese-like_dom_sf"/>
</dbReference>
<dbReference type="Pfam" id="PF00581">
    <property type="entry name" value="Rhodanese"/>
    <property type="match status" value="1"/>
</dbReference>
<accession>A0A9X2WQ08</accession>
<sequence length="364" mass="41567">MENIVPASEYRQLFLTNHPLMDVRAPVEFVKGSFPQAINLPLMNDSERTKVGTCYKQQGQQAAIELGHTLVSGNIKQQRIDAWCQQIQQHPNSFLYCFRGGLRSQLTQQWLRNAGIDTPYIQGGYKAMRTFLINTIDCAPSKHQILVISGSTGSGKTEFIHQRKDAIDLEGIANHRGSSFGRQISAQPSQINFENHLAIALLTHQQLHLTSNAKLIVEDESFLIGRAAIPHNFFQSMQRAPVVIIEQSFEQRVQRLHQEYVVNMQAQYYQQLGYDAGADAFANYLQQSISKIRKRLGGKQHDELQQLILQALQHTTLDSHYAWISQLLAEYYDPMYQYQLEKKASKIVFKGSHQAVHQWLDEQS</sequence>
<dbReference type="RefSeq" id="WP_261299538.1">
    <property type="nucleotide sequence ID" value="NZ_JAMTCD010000025.1"/>
</dbReference>
<comment type="catalytic activity">
    <reaction evidence="3">
        <text>5-methylaminomethyl-S-(2E)-geranyl-thiouridine(34) in tRNA + selenophosphate + H(+) = 5-methylaminomethyl-2-(Se-phospho)selenouridine(34) in tRNA + (2E)-thiogeraniol</text>
        <dbReference type="Rhea" id="RHEA:60172"/>
        <dbReference type="Rhea" id="RHEA-COMP:14654"/>
        <dbReference type="Rhea" id="RHEA-COMP:15523"/>
        <dbReference type="ChEBI" id="CHEBI:15378"/>
        <dbReference type="ChEBI" id="CHEBI:16144"/>
        <dbReference type="ChEBI" id="CHEBI:140632"/>
        <dbReference type="ChEBI" id="CHEBI:143702"/>
        <dbReference type="ChEBI" id="CHEBI:143703"/>
    </reaction>
</comment>
<dbReference type="CDD" id="cd01520">
    <property type="entry name" value="RHOD_YbbB"/>
    <property type="match status" value="1"/>
</dbReference>
<keyword evidence="2 3" id="KW-0711">Selenium</keyword>
<feature type="active site" description="S-selanylcysteine intermediate" evidence="3">
    <location>
        <position position="97"/>
    </location>
</feature>
<dbReference type="HAMAP" id="MF_01622">
    <property type="entry name" value="tRNA_sel_U_synth"/>
    <property type="match status" value="1"/>
</dbReference>
<dbReference type="NCBIfam" id="TIGR03167">
    <property type="entry name" value="tRNA_sel_U_synt"/>
    <property type="match status" value="1"/>
</dbReference>
<reference evidence="5" key="1">
    <citation type="journal article" date="2023" name="Int. J. Syst. Evol. Microbiol.">
        <title>&lt;i&gt;Shewanella septentrionalis&lt;/i&gt; sp. nov. and &lt;i&gt;Shewanella holmiensis&lt;/i&gt; sp. nov., isolated from Baltic Sea water and sediments.</title>
        <authorList>
            <person name="Martin-Rodriguez A.J."/>
            <person name="Thorell K."/>
            <person name="Joffre E."/>
            <person name="Jensie-Markopoulos S."/>
            <person name="Moore E.R.B."/>
            <person name="Sjoling A."/>
        </authorList>
    </citation>
    <scope>NUCLEOTIDE SEQUENCE</scope>
    <source>
        <strain evidence="5">SP1S2-7</strain>
    </source>
</reference>
<comment type="similarity">
    <text evidence="3">Belongs to the SelU family.</text>
</comment>
<dbReference type="NCBIfam" id="NF008751">
    <property type="entry name" value="PRK11784.1-3"/>
    <property type="match status" value="1"/>
</dbReference>
<evidence type="ECO:0000313" key="5">
    <source>
        <dbReference type="EMBL" id="MCT7943199.1"/>
    </source>
</evidence>